<evidence type="ECO:0000313" key="1">
    <source>
        <dbReference type="EMBL" id="KAK1357298.1"/>
    </source>
</evidence>
<comment type="caution">
    <text evidence="1">The sequence shown here is derived from an EMBL/GenBank/DDBJ whole genome shotgun (WGS) entry which is preliminary data.</text>
</comment>
<dbReference type="EMBL" id="JAUIZM010000011">
    <property type="protein sequence ID" value="KAK1357298.1"/>
    <property type="molecule type" value="Genomic_DNA"/>
</dbReference>
<organism evidence="1 2">
    <name type="scientific">Heracleum sosnowskyi</name>
    <dbReference type="NCBI Taxonomy" id="360622"/>
    <lineage>
        <taxon>Eukaryota</taxon>
        <taxon>Viridiplantae</taxon>
        <taxon>Streptophyta</taxon>
        <taxon>Embryophyta</taxon>
        <taxon>Tracheophyta</taxon>
        <taxon>Spermatophyta</taxon>
        <taxon>Magnoliopsida</taxon>
        <taxon>eudicotyledons</taxon>
        <taxon>Gunneridae</taxon>
        <taxon>Pentapetalae</taxon>
        <taxon>asterids</taxon>
        <taxon>campanulids</taxon>
        <taxon>Apiales</taxon>
        <taxon>Apiaceae</taxon>
        <taxon>Apioideae</taxon>
        <taxon>apioid superclade</taxon>
        <taxon>Tordylieae</taxon>
        <taxon>Tordyliinae</taxon>
        <taxon>Heracleum</taxon>
    </lineage>
</organism>
<sequence length="116" mass="13009">MFQIINYICSYLLVASTGHSLAVHSDPRGWANVILNLLLYITKVNSSYKERYYLLGDRRIPIAGFCVEDDMITSVAVSVDEAHLVNHLYQVGRNVALLVSSGEGLVTDLNMWEEFA</sequence>
<dbReference type="AlphaFoldDB" id="A0AAD8H0B4"/>
<name>A0AAD8H0B4_9APIA</name>
<evidence type="ECO:0000313" key="2">
    <source>
        <dbReference type="Proteomes" id="UP001237642"/>
    </source>
</evidence>
<proteinExistence type="predicted"/>
<protein>
    <submittedName>
        <fullName evidence="1">Uncharacterized protein</fullName>
    </submittedName>
</protein>
<accession>A0AAD8H0B4</accession>
<gene>
    <name evidence="1" type="ORF">POM88_050554</name>
</gene>
<dbReference type="Proteomes" id="UP001237642">
    <property type="component" value="Unassembled WGS sequence"/>
</dbReference>
<keyword evidence="2" id="KW-1185">Reference proteome</keyword>
<reference evidence="1" key="2">
    <citation type="submission" date="2023-05" db="EMBL/GenBank/DDBJ databases">
        <authorList>
            <person name="Schelkunov M.I."/>
        </authorList>
    </citation>
    <scope>NUCLEOTIDE SEQUENCE</scope>
    <source>
        <strain evidence="1">Hsosn_3</strain>
        <tissue evidence="1">Leaf</tissue>
    </source>
</reference>
<reference evidence="1" key="1">
    <citation type="submission" date="2023-02" db="EMBL/GenBank/DDBJ databases">
        <title>Genome of toxic invasive species Heracleum sosnowskyi carries increased number of genes despite the absence of recent whole-genome duplications.</title>
        <authorList>
            <person name="Schelkunov M."/>
            <person name="Shtratnikova V."/>
            <person name="Makarenko M."/>
            <person name="Klepikova A."/>
            <person name="Omelchenko D."/>
            <person name="Novikova G."/>
            <person name="Obukhova E."/>
            <person name="Bogdanov V."/>
            <person name="Penin A."/>
            <person name="Logacheva M."/>
        </authorList>
    </citation>
    <scope>NUCLEOTIDE SEQUENCE</scope>
    <source>
        <strain evidence="1">Hsosn_3</strain>
        <tissue evidence="1">Leaf</tissue>
    </source>
</reference>